<dbReference type="KEGG" id="ccin:107272682"/>
<comment type="similarity">
    <text evidence="2">Belongs to the short-chain dehydrogenases/reductases (SDR) family.</text>
</comment>
<reference evidence="4" key="1">
    <citation type="submission" date="2025-08" db="UniProtKB">
        <authorList>
            <consortium name="RefSeq"/>
        </authorList>
    </citation>
    <scope>IDENTIFICATION</scope>
</reference>
<dbReference type="GeneID" id="107272682"/>
<dbReference type="SUPFAM" id="SSF51735">
    <property type="entry name" value="NAD(P)-binding Rossmann-fold domains"/>
    <property type="match status" value="1"/>
</dbReference>
<dbReference type="PRINTS" id="PR00081">
    <property type="entry name" value="GDHRDH"/>
</dbReference>
<evidence type="ECO:0000313" key="3">
    <source>
        <dbReference type="Proteomes" id="UP000694920"/>
    </source>
</evidence>
<accession>A0AAJ7FS60</accession>
<dbReference type="RefSeq" id="XP_015605598.1">
    <property type="nucleotide sequence ID" value="XM_015750112.2"/>
</dbReference>
<dbReference type="PRINTS" id="PR00080">
    <property type="entry name" value="SDRFAMILY"/>
</dbReference>
<evidence type="ECO:0000313" key="4">
    <source>
        <dbReference type="RefSeq" id="XP_015605598.1"/>
    </source>
</evidence>
<evidence type="ECO:0000256" key="1">
    <source>
        <dbReference type="ARBA" id="ARBA00023002"/>
    </source>
</evidence>
<keyword evidence="3" id="KW-1185">Reference proteome</keyword>
<protein>
    <submittedName>
        <fullName evidence="4">Retinol dehydrogenase 11 isoform X1</fullName>
    </submittedName>
</protein>
<evidence type="ECO:0000256" key="2">
    <source>
        <dbReference type="RuleBase" id="RU000363"/>
    </source>
</evidence>
<dbReference type="Proteomes" id="UP000694920">
    <property type="component" value="Unplaced"/>
</dbReference>
<dbReference type="Gene3D" id="3.40.50.720">
    <property type="entry name" value="NAD(P)-binding Rossmann-like Domain"/>
    <property type="match status" value="1"/>
</dbReference>
<dbReference type="AlphaFoldDB" id="A0AAJ7FS60"/>
<gene>
    <name evidence="4" type="primary">LOC107272682</name>
</gene>
<dbReference type="Pfam" id="PF00106">
    <property type="entry name" value="adh_short"/>
    <property type="match status" value="1"/>
</dbReference>
<organism evidence="3 4">
    <name type="scientific">Cephus cinctus</name>
    <name type="common">Wheat stem sawfly</name>
    <dbReference type="NCBI Taxonomy" id="211228"/>
    <lineage>
        <taxon>Eukaryota</taxon>
        <taxon>Metazoa</taxon>
        <taxon>Ecdysozoa</taxon>
        <taxon>Arthropoda</taxon>
        <taxon>Hexapoda</taxon>
        <taxon>Insecta</taxon>
        <taxon>Pterygota</taxon>
        <taxon>Neoptera</taxon>
        <taxon>Endopterygota</taxon>
        <taxon>Hymenoptera</taxon>
        <taxon>Cephoidea</taxon>
        <taxon>Cephidae</taxon>
        <taxon>Cephus</taxon>
    </lineage>
</organism>
<dbReference type="InterPro" id="IPR036291">
    <property type="entry name" value="NAD(P)-bd_dom_sf"/>
</dbReference>
<dbReference type="InterPro" id="IPR002347">
    <property type="entry name" value="SDR_fam"/>
</dbReference>
<keyword evidence="1" id="KW-0560">Oxidoreductase</keyword>
<dbReference type="PANTHER" id="PTHR43157:SF73">
    <property type="entry name" value="WW DOMAIN-CONTAINING OXIDOREDUCTASE-LIKE PROTEIN"/>
    <property type="match status" value="1"/>
</dbReference>
<dbReference type="GO" id="GO:0016491">
    <property type="term" value="F:oxidoreductase activity"/>
    <property type="evidence" value="ECO:0007669"/>
    <property type="project" value="UniProtKB-KW"/>
</dbReference>
<dbReference type="PANTHER" id="PTHR43157">
    <property type="entry name" value="PHOSPHATIDYLINOSITOL-GLYCAN BIOSYNTHESIS CLASS F PROTEIN-RELATED"/>
    <property type="match status" value="1"/>
</dbReference>
<proteinExistence type="inferred from homology"/>
<sequence length="348" mass="38814">MWPFSTQCQSKVRLVGKTVIITGGNTGIGKETAKDLYRRGARVILACRDLQKGNEAAEEVKNKLPSKPQREQFQGEPGEVQVCRLDLTSLASVRECAQNLHTTETAVHILINNAGIMMCPFAKTEDGFESQLQTNHLGHFLFTLLLLPKIRTSGPGCRIVNVSSLAHIHGDIHFDDLNLEKSYSPIKAYAQSKLANVLFTKELDKRLKDAKIDNITTYSLHPGVISTELSRHLDSSFFRGSRSLFSFFWGPFMKTPEQGAQTTIYCAVAEECSKESGLYYRECAVNNPSNKAKDANVANKLWNESMKMVGLDPEDNIEELLKKIEKDILPPLQSILKNTEKDVPSSNP</sequence>
<name>A0AAJ7FS60_CEPCN</name>